<comment type="similarity">
    <text evidence="3">Belongs to the MHC class I family.</text>
</comment>
<reference evidence="5" key="2">
    <citation type="submission" date="2025-09" db="UniProtKB">
        <authorList>
            <consortium name="Ensembl"/>
        </authorList>
    </citation>
    <scope>IDENTIFICATION</scope>
</reference>
<sequence>RKSYLYVFVCSESHTFTTLYTGINGHTIAGIPEFSAVTTLDGRQIDYYDSEIKELIPRQDWMKEFASTDTWKQDTEIRQQVQQIYKNNIHVLIERFNQSHGVHTYQRMYGCDWDDQTGASEGFNQYGYDGEDYVALDVKLLRYITPVQQGIITVLKWNNDRAQLELLRQYYQHECVHWSKHFLTLRNVDVERRGSLSLRNVLSPEVSLLQKDPSSPVECHATGFYPSAVTIIWLRNGQDHDEDVDLGELLPNVDGTFQKSSTLNIRPEESKKNQYVCVVEHEGNTIQKILTEDEIKSNTSKLLIQEVNFFIIFVPVPNSVNFFSACAVRCAFGNATSFAVTQY</sequence>
<accession>A0A672P905</accession>
<dbReference type="InterPro" id="IPR036179">
    <property type="entry name" value="Ig-like_dom_sf"/>
</dbReference>
<dbReference type="InterPro" id="IPR007110">
    <property type="entry name" value="Ig-like_dom"/>
</dbReference>
<dbReference type="SUPFAM" id="SSF54452">
    <property type="entry name" value="MHC antigen-recognition domain"/>
    <property type="match status" value="1"/>
</dbReference>
<dbReference type="PANTHER" id="PTHR16675:SF237">
    <property type="entry name" value="MHC CLASS I ANTIGEN TRANSCRIPT VARIANT 1-RELATED"/>
    <property type="match status" value="1"/>
</dbReference>
<dbReference type="SUPFAM" id="SSF48726">
    <property type="entry name" value="Immunoglobulin"/>
    <property type="match status" value="1"/>
</dbReference>
<dbReference type="PROSITE" id="PS00290">
    <property type="entry name" value="IG_MHC"/>
    <property type="match status" value="1"/>
</dbReference>
<dbReference type="InterPro" id="IPR003006">
    <property type="entry name" value="Ig/MHC_CS"/>
</dbReference>
<reference evidence="5" key="1">
    <citation type="submission" date="2025-08" db="UniProtKB">
        <authorList>
            <consortium name="Ensembl"/>
        </authorList>
    </citation>
    <scope>IDENTIFICATION</scope>
</reference>
<dbReference type="CDD" id="cd07698">
    <property type="entry name" value="IgC1_MHC_I_alpha3"/>
    <property type="match status" value="1"/>
</dbReference>
<evidence type="ECO:0000256" key="2">
    <source>
        <dbReference type="ARBA" id="ARBA00023319"/>
    </source>
</evidence>
<dbReference type="Pfam" id="PF07654">
    <property type="entry name" value="C1-set"/>
    <property type="match status" value="1"/>
</dbReference>
<evidence type="ECO:0000313" key="5">
    <source>
        <dbReference type="Ensembl" id="ENSSGRP00000060078.1"/>
    </source>
</evidence>
<name>A0A672P905_SINGR</name>
<dbReference type="InterPro" id="IPR011162">
    <property type="entry name" value="MHC_I/II-like_Ag-recog"/>
</dbReference>
<keyword evidence="6" id="KW-1185">Reference proteome</keyword>
<dbReference type="GO" id="GO:0009897">
    <property type="term" value="C:external side of plasma membrane"/>
    <property type="evidence" value="ECO:0007669"/>
    <property type="project" value="TreeGrafter"/>
</dbReference>
<dbReference type="InterPro" id="IPR050208">
    <property type="entry name" value="MHC_class-I_related"/>
</dbReference>
<dbReference type="InterPro" id="IPR013783">
    <property type="entry name" value="Ig-like_fold"/>
</dbReference>
<dbReference type="SMART" id="SM00407">
    <property type="entry name" value="IGc1"/>
    <property type="match status" value="1"/>
</dbReference>
<dbReference type="AlphaFoldDB" id="A0A672P905"/>
<dbReference type="Gene3D" id="3.30.500.10">
    <property type="entry name" value="MHC class I-like antigen recognition-like"/>
    <property type="match status" value="1"/>
</dbReference>
<dbReference type="GO" id="GO:0006955">
    <property type="term" value="P:immune response"/>
    <property type="evidence" value="ECO:0007669"/>
    <property type="project" value="TreeGrafter"/>
</dbReference>
<dbReference type="PRINTS" id="PR01638">
    <property type="entry name" value="MHCCLASSI"/>
</dbReference>
<evidence type="ECO:0000256" key="1">
    <source>
        <dbReference type="ARBA" id="ARBA00023180"/>
    </source>
</evidence>
<proteinExistence type="inferred from homology"/>
<feature type="domain" description="Ig-like" evidence="4">
    <location>
        <begin position="204"/>
        <end position="291"/>
    </location>
</feature>
<dbReference type="InterPro" id="IPR011161">
    <property type="entry name" value="MHC_I-like_Ag-recog"/>
</dbReference>
<dbReference type="Pfam" id="PF00129">
    <property type="entry name" value="MHC_I"/>
    <property type="match status" value="1"/>
</dbReference>
<keyword evidence="2" id="KW-0393">Immunoglobulin domain</keyword>
<dbReference type="InterPro" id="IPR037055">
    <property type="entry name" value="MHC_I-like_Ag-recog_sf"/>
</dbReference>
<dbReference type="InterPro" id="IPR003597">
    <property type="entry name" value="Ig_C1-set"/>
</dbReference>
<dbReference type="Gene3D" id="2.60.40.10">
    <property type="entry name" value="Immunoglobulins"/>
    <property type="match status" value="1"/>
</dbReference>
<dbReference type="Proteomes" id="UP000472262">
    <property type="component" value="Unassembled WGS sequence"/>
</dbReference>
<dbReference type="PANTHER" id="PTHR16675">
    <property type="entry name" value="MHC CLASS I-RELATED"/>
    <property type="match status" value="1"/>
</dbReference>
<protein>
    <recommendedName>
        <fullName evidence="4">Ig-like domain-containing protein</fullName>
    </recommendedName>
</protein>
<dbReference type="InterPro" id="IPR001039">
    <property type="entry name" value="MHC_I_a_a1/a2"/>
</dbReference>
<evidence type="ECO:0000256" key="3">
    <source>
        <dbReference type="RuleBase" id="RU004439"/>
    </source>
</evidence>
<keyword evidence="1" id="KW-0325">Glycoprotein</keyword>
<dbReference type="GO" id="GO:0005615">
    <property type="term" value="C:extracellular space"/>
    <property type="evidence" value="ECO:0007669"/>
    <property type="project" value="TreeGrafter"/>
</dbReference>
<dbReference type="PROSITE" id="PS50835">
    <property type="entry name" value="IG_LIKE"/>
    <property type="match status" value="1"/>
</dbReference>
<organism evidence="5 6">
    <name type="scientific">Sinocyclocheilus grahami</name>
    <name type="common">Dianchi golden-line fish</name>
    <name type="synonym">Barbus grahami</name>
    <dbReference type="NCBI Taxonomy" id="75366"/>
    <lineage>
        <taxon>Eukaryota</taxon>
        <taxon>Metazoa</taxon>
        <taxon>Chordata</taxon>
        <taxon>Craniata</taxon>
        <taxon>Vertebrata</taxon>
        <taxon>Euteleostomi</taxon>
        <taxon>Actinopterygii</taxon>
        <taxon>Neopterygii</taxon>
        <taxon>Teleostei</taxon>
        <taxon>Ostariophysi</taxon>
        <taxon>Cypriniformes</taxon>
        <taxon>Cyprinidae</taxon>
        <taxon>Cyprininae</taxon>
        <taxon>Sinocyclocheilus</taxon>
    </lineage>
</organism>
<evidence type="ECO:0000313" key="6">
    <source>
        <dbReference type="Proteomes" id="UP000472262"/>
    </source>
</evidence>
<dbReference type="FunFam" id="3.30.500.10:FF:000001">
    <property type="entry name" value="H-2 class I histocompatibility antigen, alpha chain"/>
    <property type="match status" value="1"/>
</dbReference>
<dbReference type="Ensembl" id="ENSSGRT00000064113.1">
    <property type="protein sequence ID" value="ENSSGRP00000060078.1"/>
    <property type="gene ID" value="ENSSGRG00000031129.1"/>
</dbReference>
<evidence type="ECO:0000259" key="4">
    <source>
        <dbReference type="PROSITE" id="PS50835"/>
    </source>
</evidence>